<dbReference type="InterPro" id="IPR008312">
    <property type="entry name" value="T6SS_TssB1"/>
</dbReference>
<dbReference type="Pfam" id="PF05943">
    <property type="entry name" value="VipB"/>
    <property type="match status" value="1"/>
</dbReference>
<name>A0A7S7NQW0_PALFE</name>
<feature type="compositionally biased region" description="Basic and acidic residues" evidence="1">
    <location>
        <begin position="111"/>
        <end position="121"/>
    </location>
</feature>
<evidence type="ECO:0000256" key="1">
    <source>
        <dbReference type="SAM" id="MobiDB-lite"/>
    </source>
</evidence>
<dbReference type="AlphaFoldDB" id="A0A7S7NQW0"/>
<reference evidence="3 4" key="1">
    <citation type="submission" date="2020-10" db="EMBL/GenBank/DDBJ databases">
        <title>Complete genome sequence of Paludibaculum fermentans P105T, a facultatively anaerobic acidobacterium capable of dissimilatory Fe(III) reduction.</title>
        <authorList>
            <person name="Dedysh S.N."/>
            <person name="Beletsky A.V."/>
            <person name="Kulichevskaya I.S."/>
            <person name="Mardanov A.V."/>
            <person name="Ravin N.V."/>
        </authorList>
    </citation>
    <scope>NUCLEOTIDE SEQUENCE [LARGE SCALE GENOMIC DNA]</scope>
    <source>
        <strain evidence="3 4">P105</strain>
    </source>
</reference>
<dbReference type="EMBL" id="CP063849">
    <property type="protein sequence ID" value="QOY88143.1"/>
    <property type="molecule type" value="Genomic_DNA"/>
</dbReference>
<accession>A0A7S7NQW0</accession>
<feature type="domain" description="TssC1 N-terminal" evidence="2">
    <location>
        <begin position="198"/>
        <end position="485"/>
    </location>
</feature>
<dbReference type="PANTHER" id="PTHR35565">
    <property type="entry name" value="CYTOPLASMIC PROTEIN-RELATED"/>
    <property type="match status" value="1"/>
</dbReference>
<dbReference type="Proteomes" id="UP000593892">
    <property type="component" value="Chromosome"/>
</dbReference>
<dbReference type="InterPro" id="IPR044031">
    <property type="entry name" value="TssC1_N"/>
</dbReference>
<evidence type="ECO:0000313" key="3">
    <source>
        <dbReference type="EMBL" id="QOY88143.1"/>
    </source>
</evidence>
<dbReference type="InterPro" id="IPR010269">
    <property type="entry name" value="T6SS_TssC-like"/>
</dbReference>
<sequence>MDKTYSLGGVNLDVSAGRERAAATPDPGTPFRILVLGDFSGRANRGVNETGRKLAARRPILVDRDNFDEVLARLNPRIELPAAGTLRFTELDDFHPDRIYESTEFFRGLREARKNPEKMVTESRSAPPPPPPPPPAAPAGPAPKFDFSNLLDQAVEATETRMGGRGAKSKDAFARWLDAQVAPHVVAPEDASVVERRALIDQASNVQMRALLHSSALQSLEAAWRSLFFLVRRVETGTDLQIYILDISKEELAEDLADLDGLPESGTFRALAESSTGVAGGDPWGVIVGNYTFGYGNDDLRLLMQLGTIAGALDAPWISAASPAFLGCPSMAAAPDYSDWTPLKSENWEALRRSEIAPSVGLILPRFLLRMPYGKQSDECELFPFEELGADLDHEEYLWGNAAFVCAVLMAEAFSEDQWSMRPGRYANLGGLPVDVRTRDGERVAQPCAEVLMAERGAGIITDLGLMPLASLKNTDEVRLVRFQSIAHPPAALSGRWSS</sequence>
<gene>
    <name evidence="3" type="ORF">IRI77_36315</name>
</gene>
<dbReference type="PANTHER" id="PTHR35565:SF1">
    <property type="entry name" value="TYPE VI SECRETION SYSTEM CONTRACTILE SHEATH LARGE SUBUNIT"/>
    <property type="match status" value="1"/>
</dbReference>
<protein>
    <submittedName>
        <fullName evidence="3">Type VI secretion system contractile sheath large subunit</fullName>
    </submittedName>
</protein>
<organism evidence="3 4">
    <name type="scientific">Paludibaculum fermentans</name>
    <dbReference type="NCBI Taxonomy" id="1473598"/>
    <lineage>
        <taxon>Bacteria</taxon>
        <taxon>Pseudomonadati</taxon>
        <taxon>Acidobacteriota</taxon>
        <taxon>Terriglobia</taxon>
        <taxon>Bryobacterales</taxon>
        <taxon>Bryobacteraceae</taxon>
        <taxon>Paludibaculum</taxon>
    </lineage>
</organism>
<dbReference type="KEGG" id="pfer:IRI77_36315"/>
<keyword evidence="4" id="KW-1185">Reference proteome</keyword>
<dbReference type="Pfam" id="PF05591">
    <property type="entry name" value="T6SS_VipA"/>
    <property type="match status" value="1"/>
</dbReference>
<dbReference type="RefSeq" id="WP_194449806.1">
    <property type="nucleotide sequence ID" value="NZ_CP063849.1"/>
</dbReference>
<feature type="compositionally biased region" description="Pro residues" evidence="1">
    <location>
        <begin position="126"/>
        <end position="141"/>
    </location>
</feature>
<evidence type="ECO:0000259" key="2">
    <source>
        <dbReference type="Pfam" id="PF05943"/>
    </source>
</evidence>
<evidence type="ECO:0000313" key="4">
    <source>
        <dbReference type="Proteomes" id="UP000593892"/>
    </source>
</evidence>
<feature type="region of interest" description="Disordered" evidence="1">
    <location>
        <begin position="111"/>
        <end position="144"/>
    </location>
</feature>
<proteinExistence type="predicted"/>